<organism evidence="2 3">
    <name type="scientific">Coprinopsis marcescibilis</name>
    <name type="common">Agaric fungus</name>
    <name type="synonym">Psathyrella marcescibilis</name>
    <dbReference type="NCBI Taxonomy" id="230819"/>
    <lineage>
        <taxon>Eukaryota</taxon>
        <taxon>Fungi</taxon>
        <taxon>Dikarya</taxon>
        <taxon>Basidiomycota</taxon>
        <taxon>Agaricomycotina</taxon>
        <taxon>Agaricomycetes</taxon>
        <taxon>Agaricomycetidae</taxon>
        <taxon>Agaricales</taxon>
        <taxon>Agaricineae</taxon>
        <taxon>Psathyrellaceae</taxon>
        <taxon>Coprinopsis</taxon>
    </lineage>
</organism>
<feature type="signal peptide" evidence="1">
    <location>
        <begin position="1"/>
        <end position="30"/>
    </location>
</feature>
<sequence>MPWVYKLQPLFGMPPSLSLFSLTFLQGVNGRDGKSTSRRPPLEHDVKTSQDTAWVKNGLDKLQPIIITRRQGQASSPSNCFVLDYVNYYEIMNLSTIWCISPEP</sequence>
<accession>A0A5C3K9D2</accession>
<dbReference type="AlphaFoldDB" id="A0A5C3K9D2"/>
<reference evidence="2 3" key="1">
    <citation type="journal article" date="2019" name="Nat. Ecol. Evol.">
        <title>Megaphylogeny resolves global patterns of mushroom evolution.</title>
        <authorList>
            <person name="Varga T."/>
            <person name="Krizsan K."/>
            <person name="Foldi C."/>
            <person name="Dima B."/>
            <person name="Sanchez-Garcia M."/>
            <person name="Sanchez-Ramirez S."/>
            <person name="Szollosi G.J."/>
            <person name="Szarkandi J.G."/>
            <person name="Papp V."/>
            <person name="Albert L."/>
            <person name="Andreopoulos W."/>
            <person name="Angelini C."/>
            <person name="Antonin V."/>
            <person name="Barry K.W."/>
            <person name="Bougher N.L."/>
            <person name="Buchanan P."/>
            <person name="Buyck B."/>
            <person name="Bense V."/>
            <person name="Catcheside P."/>
            <person name="Chovatia M."/>
            <person name="Cooper J."/>
            <person name="Damon W."/>
            <person name="Desjardin D."/>
            <person name="Finy P."/>
            <person name="Geml J."/>
            <person name="Haridas S."/>
            <person name="Hughes K."/>
            <person name="Justo A."/>
            <person name="Karasinski D."/>
            <person name="Kautmanova I."/>
            <person name="Kiss B."/>
            <person name="Kocsube S."/>
            <person name="Kotiranta H."/>
            <person name="LaButti K.M."/>
            <person name="Lechner B.E."/>
            <person name="Liimatainen K."/>
            <person name="Lipzen A."/>
            <person name="Lukacs Z."/>
            <person name="Mihaltcheva S."/>
            <person name="Morgado L.N."/>
            <person name="Niskanen T."/>
            <person name="Noordeloos M.E."/>
            <person name="Ohm R.A."/>
            <person name="Ortiz-Santana B."/>
            <person name="Ovrebo C."/>
            <person name="Racz N."/>
            <person name="Riley R."/>
            <person name="Savchenko A."/>
            <person name="Shiryaev A."/>
            <person name="Soop K."/>
            <person name="Spirin V."/>
            <person name="Szebenyi C."/>
            <person name="Tomsovsky M."/>
            <person name="Tulloss R.E."/>
            <person name="Uehling J."/>
            <person name="Grigoriev I.V."/>
            <person name="Vagvolgyi C."/>
            <person name="Papp T."/>
            <person name="Martin F.M."/>
            <person name="Miettinen O."/>
            <person name="Hibbett D.S."/>
            <person name="Nagy L.G."/>
        </authorList>
    </citation>
    <scope>NUCLEOTIDE SEQUENCE [LARGE SCALE GENOMIC DNA]</scope>
    <source>
        <strain evidence="2 3">CBS 121175</strain>
    </source>
</reference>
<evidence type="ECO:0000313" key="3">
    <source>
        <dbReference type="Proteomes" id="UP000307440"/>
    </source>
</evidence>
<proteinExistence type="predicted"/>
<protein>
    <submittedName>
        <fullName evidence="2">Uncharacterized protein</fullName>
    </submittedName>
</protein>
<keyword evidence="1" id="KW-0732">Signal</keyword>
<evidence type="ECO:0000256" key="1">
    <source>
        <dbReference type="SAM" id="SignalP"/>
    </source>
</evidence>
<dbReference type="EMBL" id="ML210783">
    <property type="protein sequence ID" value="TFK16482.1"/>
    <property type="molecule type" value="Genomic_DNA"/>
</dbReference>
<feature type="chain" id="PRO_5022731473" evidence="1">
    <location>
        <begin position="31"/>
        <end position="104"/>
    </location>
</feature>
<name>A0A5C3K9D2_COPMA</name>
<keyword evidence="3" id="KW-1185">Reference proteome</keyword>
<gene>
    <name evidence="2" type="ORF">FA15DRAFT_662121</name>
</gene>
<evidence type="ECO:0000313" key="2">
    <source>
        <dbReference type="EMBL" id="TFK16482.1"/>
    </source>
</evidence>
<dbReference type="Proteomes" id="UP000307440">
    <property type="component" value="Unassembled WGS sequence"/>
</dbReference>